<keyword evidence="5" id="KW-0482">Metalloprotease</keyword>
<keyword evidence="1" id="KW-0645">Protease</keyword>
<dbReference type="PANTHER" id="PTHR11905:SF159">
    <property type="entry name" value="ADAM METALLOPROTEASE"/>
    <property type="match status" value="1"/>
</dbReference>
<dbReference type="Proteomes" id="UP001634394">
    <property type="component" value="Unassembled WGS sequence"/>
</dbReference>
<feature type="domain" description="Peptidase M12B" evidence="9">
    <location>
        <begin position="143"/>
        <end position="373"/>
    </location>
</feature>
<proteinExistence type="predicted"/>
<evidence type="ECO:0000256" key="4">
    <source>
        <dbReference type="ARBA" id="ARBA00022833"/>
    </source>
</evidence>
<dbReference type="Pfam" id="PF17771">
    <property type="entry name" value="ADAMTS_CR_2"/>
    <property type="match status" value="1"/>
</dbReference>
<evidence type="ECO:0000256" key="5">
    <source>
        <dbReference type="ARBA" id="ARBA00023049"/>
    </source>
</evidence>
<dbReference type="GO" id="GO:0008237">
    <property type="term" value="F:metallopeptidase activity"/>
    <property type="evidence" value="ECO:0007669"/>
    <property type="project" value="UniProtKB-KW"/>
</dbReference>
<keyword evidence="6" id="KW-1015">Disulfide bond</keyword>
<dbReference type="Gene3D" id="3.40.390.10">
    <property type="entry name" value="Collagenase (Catalytic Domain)"/>
    <property type="match status" value="1"/>
</dbReference>
<dbReference type="PROSITE" id="PS50215">
    <property type="entry name" value="ADAM_MEPRO"/>
    <property type="match status" value="1"/>
</dbReference>
<evidence type="ECO:0000256" key="3">
    <source>
        <dbReference type="ARBA" id="ARBA00022801"/>
    </source>
</evidence>
<sequence length="458" mass="51659">MAYYQDIENGAFVTVRCVKNSNEQCDRTINGNVRIGDIDYVLQPAETDTASRSLLEDPDVLGRQYVLQIETHPLREHSFENKDAAQEMEKTFADKSMTPTRRFQELHNQKHLPAEVVSLTGMNESILHMSSEKDKSRQLPHNYYVKVAVVIDKGLWNFYYSTVQSQSAITRRRNAIKCIHQVYSHLMNGINMLYKGITDTSIRISVVLSTFIILQTDLVFQHIESKVIHHNGIMYIDGLPYLKDVINWDTNTAANDELTFSHGIVFTKFKLYNKVFENNAGGGLCVTGGVCNRGIRMSIVEMRSYVWTVRAAAHEMGHSLGADHDGDEGSRECRADDEFIMGPKIVANFPGKPYNKNPWIFSTCSINAFKRTLPTKTCLSDAGFYFDHDDYQAYVKNEPGVVYSADVQCELIGGSKSVLCQTARKDICLLMRCTDPKTGICLPTYHGAARGTECGEHK</sequence>
<gene>
    <name evidence="10" type="ORF">ACJMK2_022251</name>
</gene>
<keyword evidence="3" id="KW-0378">Hydrolase</keyword>
<dbReference type="GO" id="GO:0046872">
    <property type="term" value="F:metal ion binding"/>
    <property type="evidence" value="ECO:0007669"/>
    <property type="project" value="UniProtKB-KW"/>
</dbReference>
<evidence type="ECO:0000313" key="10">
    <source>
        <dbReference type="EMBL" id="KAL3836838.1"/>
    </source>
</evidence>
<organism evidence="10 11">
    <name type="scientific">Sinanodonta woodiana</name>
    <name type="common">Chinese pond mussel</name>
    <name type="synonym">Anodonta woodiana</name>
    <dbReference type="NCBI Taxonomy" id="1069815"/>
    <lineage>
        <taxon>Eukaryota</taxon>
        <taxon>Metazoa</taxon>
        <taxon>Spiralia</taxon>
        <taxon>Lophotrochozoa</taxon>
        <taxon>Mollusca</taxon>
        <taxon>Bivalvia</taxon>
        <taxon>Autobranchia</taxon>
        <taxon>Heteroconchia</taxon>
        <taxon>Palaeoheterodonta</taxon>
        <taxon>Unionida</taxon>
        <taxon>Unionoidea</taxon>
        <taxon>Unionidae</taxon>
        <taxon>Unioninae</taxon>
        <taxon>Sinanodonta</taxon>
    </lineage>
</organism>
<name>A0ABD3TL31_SINWO</name>
<feature type="binding site" evidence="8">
    <location>
        <position position="318"/>
    </location>
    <ligand>
        <name>Zn(2+)</name>
        <dbReference type="ChEBI" id="CHEBI:29105"/>
        <note>catalytic</note>
    </ligand>
</feature>
<dbReference type="SUPFAM" id="SSF55486">
    <property type="entry name" value="Metalloproteases ('zincins'), catalytic domain"/>
    <property type="match status" value="1"/>
</dbReference>
<dbReference type="InterPro" id="IPR024079">
    <property type="entry name" value="MetalloPept_cat_dom_sf"/>
</dbReference>
<feature type="active site" evidence="8">
    <location>
        <position position="315"/>
    </location>
</feature>
<evidence type="ECO:0000256" key="7">
    <source>
        <dbReference type="ARBA" id="ARBA00023180"/>
    </source>
</evidence>
<reference evidence="10 11" key="1">
    <citation type="submission" date="2024-11" db="EMBL/GenBank/DDBJ databases">
        <title>Chromosome-level genome assembly of the freshwater bivalve Anodonta woodiana.</title>
        <authorList>
            <person name="Chen X."/>
        </authorList>
    </citation>
    <scope>NUCLEOTIDE SEQUENCE [LARGE SCALE GENOMIC DNA]</scope>
    <source>
        <strain evidence="10">MN2024</strain>
        <tissue evidence="10">Gills</tissue>
    </source>
</reference>
<keyword evidence="7" id="KW-0325">Glycoprotein</keyword>
<dbReference type="AlphaFoldDB" id="A0ABD3TL31"/>
<evidence type="ECO:0000256" key="6">
    <source>
        <dbReference type="ARBA" id="ARBA00023157"/>
    </source>
</evidence>
<evidence type="ECO:0000256" key="2">
    <source>
        <dbReference type="ARBA" id="ARBA00022723"/>
    </source>
</evidence>
<keyword evidence="11" id="KW-1185">Reference proteome</keyword>
<dbReference type="GO" id="GO:0006508">
    <property type="term" value="P:proteolysis"/>
    <property type="evidence" value="ECO:0007669"/>
    <property type="project" value="UniProtKB-KW"/>
</dbReference>
<dbReference type="EMBL" id="JBJQND010000018">
    <property type="protein sequence ID" value="KAL3836838.1"/>
    <property type="molecule type" value="Genomic_DNA"/>
</dbReference>
<evidence type="ECO:0000256" key="1">
    <source>
        <dbReference type="ARBA" id="ARBA00022670"/>
    </source>
</evidence>
<dbReference type="Pfam" id="PF13688">
    <property type="entry name" value="Reprolysin_5"/>
    <property type="match status" value="1"/>
</dbReference>
<accession>A0ABD3TL31</accession>
<dbReference type="InterPro" id="IPR041645">
    <property type="entry name" value="ADAMTS_CR_2"/>
</dbReference>
<dbReference type="InterPro" id="IPR001590">
    <property type="entry name" value="Peptidase_M12B"/>
</dbReference>
<feature type="binding site" evidence="8">
    <location>
        <position position="314"/>
    </location>
    <ligand>
        <name>Zn(2+)</name>
        <dbReference type="ChEBI" id="CHEBI:29105"/>
        <note>catalytic</note>
    </ligand>
</feature>
<feature type="non-terminal residue" evidence="10">
    <location>
        <position position="458"/>
    </location>
</feature>
<comment type="caution">
    <text evidence="10">The sequence shown here is derived from an EMBL/GenBank/DDBJ whole genome shotgun (WGS) entry which is preliminary data.</text>
</comment>
<protein>
    <recommendedName>
        <fullName evidence="9">Peptidase M12B domain-containing protein</fullName>
    </recommendedName>
</protein>
<feature type="binding site" evidence="8">
    <location>
        <position position="324"/>
    </location>
    <ligand>
        <name>Zn(2+)</name>
        <dbReference type="ChEBI" id="CHEBI:29105"/>
        <note>catalytic</note>
    </ligand>
</feature>
<keyword evidence="2 8" id="KW-0479">Metal-binding</keyword>
<dbReference type="PANTHER" id="PTHR11905">
    <property type="entry name" value="ADAM A DISINTEGRIN AND METALLOPROTEASE DOMAIN"/>
    <property type="match status" value="1"/>
</dbReference>
<evidence type="ECO:0000256" key="8">
    <source>
        <dbReference type="PROSITE-ProRule" id="PRU00276"/>
    </source>
</evidence>
<keyword evidence="4 8" id="KW-0862">Zinc</keyword>
<evidence type="ECO:0000259" key="9">
    <source>
        <dbReference type="PROSITE" id="PS50215"/>
    </source>
</evidence>
<comment type="caution">
    <text evidence="8">Lacks conserved residue(s) required for the propagation of feature annotation.</text>
</comment>
<evidence type="ECO:0000313" key="11">
    <source>
        <dbReference type="Proteomes" id="UP001634394"/>
    </source>
</evidence>
<dbReference type="Gene3D" id="3.40.1620.60">
    <property type="match status" value="1"/>
</dbReference>